<keyword evidence="2" id="KW-1185">Reference proteome</keyword>
<gene>
    <name evidence="1" type="ORF">OKA05_16985</name>
</gene>
<dbReference type="Proteomes" id="UP001320876">
    <property type="component" value="Unassembled WGS sequence"/>
</dbReference>
<name>A0ABT3GL62_9BACT</name>
<evidence type="ECO:0000313" key="2">
    <source>
        <dbReference type="Proteomes" id="UP001320876"/>
    </source>
</evidence>
<evidence type="ECO:0008006" key="3">
    <source>
        <dbReference type="Google" id="ProtNLM"/>
    </source>
</evidence>
<accession>A0ABT3GL62</accession>
<proteinExistence type="predicted"/>
<dbReference type="EMBL" id="JAPDDT010000007">
    <property type="protein sequence ID" value="MCW1924264.1"/>
    <property type="molecule type" value="Genomic_DNA"/>
</dbReference>
<protein>
    <recommendedName>
        <fullName evidence="3">Terminase-like family protein</fullName>
    </recommendedName>
</protein>
<evidence type="ECO:0000313" key="1">
    <source>
        <dbReference type="EMBL" id="MCW1924264.1"/>
    </source>
</evidence>
<sequence>MLNLMYQESSSGLNRMIFNLPPGYLKTHLCSVSFPAWILGRDPRKSVLILSEDPEPAFEIQERCAELMGTSRYRSVFPRARIKKISRMLELEYGGGICHAGIGYSSRHTKSDVVIIDNPQSLHSLDRIKPEHFAEIGRLLKKPKEGIIVMATRRIAENDLSSFLHQKLGGWGRLSIPVVAFEDKVWKMPPDLSHVQKKGALLDSSLERWEDIEGHLAAMGGEAFCYQYLQGEYSPPKSGEIELPERNGMRCKAVGNFDPTWVTSTHLANLRALEADRIDVASDPTHEQATE</sequence>
<organism evidence="1 2">
    <name type="scientific">Luteolibacter arcticus</name>
    <dbReference type="NCBI Taxonomy" id="1581411"/>
    <lineage>
        <taxon>Bacteria</taxon>
        <taxon>Pseudomonadati</taxon>
        <taxon>Verrucomicrobiota</taxon>
        <taxon>Verrucomicrobiia</taxon>
        <taxon>Verrucomicrobiales</taxon>
        <taxon>Verrucomicrobiaceae</taxon>
        <taxon>Luteolibacter</taxon>
    </lineage>
</organism>
<comment type="caution">
    <text evidence="1">The sequence shown here is derived from an EMBL/GenBank/DDBJ whole genome shotgun (WGS) entry which is preliminary data.</text>
</comment>
<dbReference type="RefSeq" id="WP_264488373.1">
    <property type="nucleotide sequence ID" value="NZ_JAPDDT010000007.1"/>
</dbReference>
<reference evidence="1 2" key="1">
    <citation type="submission" date="2022-10" db="EMBL/GenBank/DDBJ databases">
        <title>Luteolibacter arcticus strain CCTCC AB 2014275, whole genome shotgun sequencing project.</title>
        <authorList>
            <person name="Zhao G."/>
            <person name="Shen L."/>
        </authorList>
    </citation>
    <scope>NUCLEOTIDE SEQUENCE [LARGE SCALE GENOMIC DNA]</scope>
    <source>
        <strain evidence="1 2">CCTCC AB 2014275</strain>
    </source>
</reference>